<protein>
    <submittedName>
        <fullName evidence="1">Uncharacterized protein</fullName>
    </submittedName>
</protein>
<dbReference type="Proteomes" id="UP000013270">
    <property type="component" value="Unassembled WGS sequence"/>
</dbReference>
<dbReference type="EMBL" id="APPK01000045">
    <property type="protein sequence ID" value="ENV20982.1"/>
    <property type="molecule type" value="Genomic_DNA"/>
</dbReference>
<reference evidence="1 2" key="1">
    <citation type="submission" date="2013-02" db="EMBL/GenBank/DDBJ databases">
        <title>The Genome Sequence of Acinetobacter bereziniae NIPH 3.</title>
        <authorList>
            <consortium name="The Broad Institute Genome Sequencing Platform"/>
            <consortium name="The Broad Institute Genome Sequencing Center for Infectious Disease"/>
            <person name="Cerqueira G."/>
            <person name="Feldgarden M."/>
            <person name="Courvalin P."/>
            <person name="Perichon B."/>
            <person name="Grillot-Courvalin C."/>
            <person name="Clermont D."/>
            <person name="Rocha E."/>
            <person name="Yoon E.-J."/>
            <person name="Nemec A."/>
            <person name="Walker B."/>
            <person name="Young S.K."/>
            <person name="Zeng Q."/>
            <person name="Gargeya S."/>
            <person name="Fitzgerald M."/>
            <person name="Haas B."/>
            <person name="Abouelleil A."/>
            <person name="Alvarado L."/>
            <person name="Arachchi H.M."/>
            <person name="Berlin A.M."/>
            <person name="Chapman S.B."/>
            <person name="Dewar J."/>
            <person name="Goldberg J."/>
            <person name="Griggs A."/>
            <person name="Gujja S."/>
            <person name="Hansen M."/>
            <person name="Howarth C."/>
            <person name="Imamovic A."/>
            <person name="Larimer J."/>
            <person name="McCowan C."/>
            <person name="Murphy C."/>
            <person name="Neiman D."/>
            <person name="Pearson M."/>
            <person name="Priest M."/>
            <person name="Roberts A."/>
            <person name="Saif S."/>
            <person name="Shea T."/>
            <person name="Sisk P."/>
            <person name="Sykes S."/>
            <person name="Wortman J."/>
            <person name="Nusbaum C."/>
            <person name="Birren B."/>
        </authorList>
    </citation>
    <scope>NUCLEOTIDE SEQUENCE [LARGE SCALE GENOMIC DNA]</scope>
    <source>
        <strain evidence="1 2">NIPH 3</strain>
    </source>
</reference>
<name>N8X986_ACIBZ</name>
<dbReference type="RefSeq" id="WP_004831658.1">
    <property type="nucleotide sequence ID" value="NZ_KB849468.1"/>
</dbReference>
<evidence type="ECO:0000313" key="2">
    <source>
        <dbReference type="Proteomes" id="UP000013270"/>
    </source>
</evidence>
<organism evidence="1 2">
    <name type="scientific">Acinetobacter bereziniae NIPH 3</name>
    <dbReference type="NCBI Taxonomy" id="1217651"/>
    <lineage>
        <taxon>Bacteria</taxon>
        <taxon>Pseudomonadati</taxon>
        <taxon>Pseudomonadota</taxon>
        <taxon>Gammaproteobacteria</taxon>
        <taxon>Moraxellales</taxon>
        <taxon>Moraxellaceae</taxon>
        <taxon>Acinetobacter</taxon>
    </lineage>
</organism>
<dbReference type="PATRIC" id="fig|1217651.3.peg.3072"/>
<accession>N8X986</accession>
<dbReference type="HOGENOM" id="CLU_166577_0_0_6"/>
<sequence>MDNQELAKIGLMFINWIQVHRESIDRFQDFANCFEDDANKPVHSLKEFNEAMEINKQASELSAESKKQYNTLLEEVDLYLASEKTEIRRGEHE</sequence>
<evidence type="ECO:0000313" key="1">
    <source>
        <dbReference type="EMBL" id="ENV20982.1"/>
    </source>
</evidence>
<comment type="caution">
    <text evidence="1">The sequence shown here is derived from an EMBL/GenBank/DDBJ whole genome shotgun (WGS) entry which is preliminary data.</text>
</comment>
<gene>
    <name evidence="1" type="ORF">F963_03113</name>
</gene>
<proteinExistence type="predicted"/>
<dbReference type="AlphaFoldDB" id="N8X986"/>